<proteinExistence type="predicted"/>
<evidence type="ECO:0000256" key="1">
    <source>
        <dbReference type="SAM" id="Phobius"/>
    </source>
</evidence>
<accession>A0A6N1NS95</accession>
<protein>
    <submittedName>
        <fullName evidence="2">Structural ppiase-like protein</fullName>
    </submittedName>
</protein>
<feature type="transmembrane region" description="Helical" evidence="1">
    <location>
        <begin position="579"/>
        <end position="598"/>
    </location>
</feature>
<feature type="transmembrane region" description="Helical" evidence="1">
    <location>
        <begin position="549"/>
        <end position="573"/>
    </location>
</feature>
<dbReference type="InterPro" id="IPR057435">
    <property type="entry name" value="Lips"/>
</dbReference>
<reference evidence="2" key="1">
    <citation type="submission" date="2017-06" db="EMBL/GenBank/DDBJ databases">
        <authorList>
            <person name="Assis F.L."/>
            <person name="Abrahao J.S."/>
            <person name="Silva L."/>
            <person name="Khalil J.B."/>
            <person name="Rodrigues R."/>
            <person name="Silva L.S."/>
            <person name="Boratto P."/>
            <person name="Andrade M."/>
            <person name="Kroon E.G."/>
            <person name="Ribeiro B."/>
            <person name="Bergier I."/>
            <person name="Seligmann H."/>
            <person name="Ghigo E."/>
            <person name="Colson P."/>
            <person name="Levasseur A."/>
            <person name="Raoult D."/>
            <person name="Scola B.L."/>
        </authorList>
    </citation>
    <scope>NUCLEOTIDE SEQUENCE</scope>
    <source>
        <strain evidence="2">Deep ocean</strain>
    </source>
</reference>
<name>A0A6N1NS95_9VIRU</name>
<evidence type="ECO:0000313" key="2">
    <source>
        <dbReference type="EMBL" id="QKU34553.1"/>
    </source>
</evidence>
<dbReference type="EMBL" id="MF405918">
    <property type="protein sequence ID" value="QKU34553.1"/>
    <property type="molecule type" value="Genomic_DNA"/>
</dbReference>
<keyword evidence="1" id="KW-0472">Membrane</keyword>
<dbReference type="Pfam" id="PF25228">
    <property type="entry name" value="Lips"/>
    <property type="match status" value="1"/>
</dbReference>
<dbReference type="KEGG" id="vg:80517881"/>
<reference evidence="2" key="2">
    <citation type="journal article" date="2018" name="Nat. Commun.">
        <title>Tailed giant Tupanvirus possesses the most complete translational apparatus of the known virosphere.</title>
        <authorList>
            <person name="Abrahao J."/>
            <person name="Silva L."/>
            <person name="Silva L.S."/>
            <person name="Khalil J.Y.B."/>
            <person name="Rodrigues R."/>
            <person name="Arantes T."/>
            <person name="Assis F."/>
            <person name="Boratto P."/>
            <person name="Andrade M."/>
            <person name="Kroon E.G."/>
            <person name="Ribeiro B."/>
            <person name="Bergier I."/>
            <person name="Seligmann H."/>
            <person name="Ghigo E."/>
            <person name="Colson P."/>
            <person name="Levasseur A."/>
            <person name="Kroemer G."/>
            <person name="Raoult D."/>
            <person name="La Scola B."/>
        </authorList>
    </citation>
    <scope>NUCLEOTIDE SEQUENCE [LARGE SCALE GENOMIC DNA]</scope>
    <source>
        <strain evidence="2">Deep ocean</strain>
    </source>
</reference>
<sequence length="949" mass="109858">MSTFPIIENIADLLREIEDWDIDSFEFNPPVSDFSDEKDIINVDNLMSPPDFNECEELAKDQFGKSIKLNNTQLQQLRKKGTFKIPSKRFEDQDHVWCVSKFLQSGTDNLKESFLNGLAKSGEHFVVYIPNRMYAGKYFTLFGSIKQIISSIIDIPSILIGNRNMQNKYPNHIIHAKLKEFMEETVVSTMIRSYDEGKNKIVFESNEGVCVGIIISKYNQMLEKLKIPYQDFKYAWDKNTVSRRKELHTIHNDNVLSQNDIAKIVVNKENEILQQEIYDLIKRVLDKEDADSLVNLIESISYLRNYVIQYEKNKLLALQDYQKSLKEKNIILSRIDQWVNRKTANFEKDWINKNPIDNMLLKLSENLNGQEKCVFDTHLNIKKSPEYSKLEKELKSEKIPSRVYKFYFKIWNHNKWKIINKNGRHRLNKYSKVTTSTSYPGWRIANLAMGAASLFNNGVNFLLSNMVMGKFGFRSMYGLKDFSADYDVDHEGVVVTKYTFKTWFGRLASLYDNISKSIADFENKPEHGILGKSFTRIFNRIWNYVFKGFFGTILISVGHPLLVLINTIISIAGTLTSPLWAILGALLIYLFCIFIYDLDSPNDNQMTILPLFRTVLDKFLVRGIMQMLGSLIGIGFHVIAGLLTFAWSGFINSIKYCYDSTIYHTVLKFKARLPSGDDFLVKRVSGPGLSTKYFYLIDHDLALVLIQYILEEMEMEAYKQQMKNKINKPRNDLLEFYDRFNIIGLKANHENEHIKGFTATRDTLEKKLSEIENDYWKSHKIRNSIKGSNNIRMDTRNLSTAINKGAEICEAFVPDRILARLGPASTFFWVHKNLERNDWHGLATYCLKRIFGESIVEPFENTDTDGFHLVVKETNAKKLLSKLFKGNIDDNMELETQYPVLNFGLVESDVKVVTPDNVFSQHPYESMLVINDKYLKNNAVPIDETVVDV</sequence>
<dbReference type="GeneID" id="80517881"/>
<dbReference type="RefSeq" id="YP_010781190.1">
    <property type="nucleotide sequence ID" value="NC_075038.1"/>
</dbReference>
<feature type="transmembrane region" description="Helical" evidence="1">
    <location>
        <begin position="619"/>
        <end position="647"/>
    </location>
</feature>
<organism evidence="2">
    <name type="scientific">Tupanvirus deep ocean</name>
    <dbReference type="NCBI Taxonomy" id="2126984"/>
    <lineage>
        <taxon>Viruses</taxon>
        <taxon>Varidnaviria</taxon>
        <taxon>Bamfordvirae</taxon>
        <taxon>Nucleocytoviricota</taxon>
        <taxon>Megaviricetes</taxon>
        <taxon>Imitervirales</taxon>
        <taxon>Mimiviridae</taxon>
        <taxon>Megamimivirinae</taxon>
        <taxon>Tupanvirus</taxon>
        <taxon>Tupanvirus altamarinense</taxon>
    </lineage>
</organism>
<dbReference type="PANTHER" id="PTHR37686">
    <property type="entry name" value="LD36006P"/>
    <property type="match status" value="1"/>
</dbReference>
<dbReference type="PANTHER" id="PTHR37686:SF1">
    <property type="entry name" value="LD36006P"/>
    <property type="match status" value="1"/>
</dbReference>
<keyword evidence="1" id="KW-0812">Transmembrane</keyword>
<keyword evidence="1" id="KW-1133">Transmembrane helix</keyword>